<dbReference type="Proteomes" id="UP000256763">
    <property type="component" value="Unassembled WGS sequence"/>
</dbReference>
<proteinExistence type="predicted"/>
<dbReference type="PANTHER" id="PTHR36453:SF1">
    <property type="entry name" value="RIGHT HANDED BETA HELIX DOMAIN-CONTAINING PROTEIN"/>
    <property type="match status" value="1"/>
</dbReference>
<evidence type="ECO:0000313" key="5">
    <source>
        <dbReference type="Proteomes" id="UP000256763"/>
    </source>
</evidence>
<dbReference type="EMBL" id="NFZW01000008">
    <property type="protein sequence ID" value="RFA36857.1"/>
    <property type="molecule type" value="Genomic_DNA"/>
</dbReference>
<name>A0A3E0WY78_9GAMM</name>
<feature type="signal peptide" evidence="2">
    <location>
        <begin position="1"/>
        <end position="18"/>
    </location>
</feature>
<comment type="caution">
    <text evidence="4">The sequence shown here is derived from an EMBL/GenBank/DDBJ whole genome shotgun (WGS) entry which is preliminary data.</text>
</comment>
<keyword evidence="5" id="KW-1185">Reference proteome</keyword>
<keyword evidence="2" id="KW-0732">Signal</keyword>
<evidence type="ECO:0000256" key="1">
    <source>
        <dbReference type="SAM" id="MobiDB-lite"/>
    </source>
</evidence>
<gene>
    <name evidence="4" type="ORF">CAL65_10080</name>
</gene>
<accession>A0A3E0WY78</accession>
<feature type="domain" description="Right handed beta helix" evidence="3">
    <location>
        <begin position="379"/>
        <end position="514"/>
    </location>
</feature>
<protein>
    <recommendedName>
        <fullName evidence="3">Right handed beta helix domain-containing protein</fullName>
    </recommendedName>
</protein>
<dbReference type="Pfam" id="PF13229">
    <property type="entry name" value="Beta_helix"/>
    <property type="match status" value="1"/>
</dbReference>
<dbReference type="SUPFAM" id="SSF51126">
    <property type="entry name" value="Pectin lyase-like"/>
    <property type="match status" value="1"/>
</dbReference>
<dbReference type="InterPro" id="IPR039448">
    <property type="entry name" value="Beta_helix"/>
</dbReference>
<dbReference type="PANTHER" id="PTHR36453">
    <property type="entry name" value="SECRETED PROTEIN-RELATED"/>
    <property type="match status" value="1"/>
</dbReference>
<dbReference type="Gene3D" id="2.160.20.10">
    <property type="entry name" value="Single-stranded right-handed beta-helix, Pectin lyase-like"/>
    <property type="match status" value="2"/>
</dbReference>
<feature type="chain" id="PRO_5017604015" description="Right handed beta helix domain-containing protein" evidence="2">
    <location>
        <begin position="19"/>
        <end position="658"/>
    </location>
</feature>
<evidence type="ECO:0000256" key="2">
    <source>
        <dbReference type="SAM" id="SignalP"/>
    </source>
</evidence>
<dbReference type="PROSITE" id="PS51257">
    <property type="entry name" value="PROKAR_LIPOPROTEIN"/>
    <property type="match status" value="1"/>
</dbReference>
<organism evidence="4 5">
    <name type="scientific">Alkalilimnicola ehrlichii</name>
    <dbReference type="NCBI Taxonomy" id="351052"/>
    <lineage>
        <taxon>Bacteria</taxon>
        <taxon>Pseudomonadati</taxon>
        <taxon>Pseudomonadota</taxon>
        <taxon>Gammaproteobacteria</taxon>
        <taxon>Chromatiales</taxon>
        <taxon>Ectothiorhodospiraceae</taxon>
        <taxon>Alkalilimnicola</taxon>
    </lineage>
</organism>
<evidence type="ECO:0000313" key="4">
    <source>
        <dbReference type="EMBL" id="RFA36857.1"/>
    </source>
</evidence>
<dbReference type="InterPro" id="IPR011050">
    <property type="entry name" value="Pectin_lyase_fold/virulence"/>
</dbReference>
<sequence>MRRLVVLIVIAIGGMLTACDLSDDADAPYTRWHPEVEGLTPIPGHQLEFPPELPEWVEIAGTRYYVDYDGGSDANDGTSPESAWKHSPRDPNATGKPAEVRLKPGDGVIFKGGVVYRGSIAIRDSGTASAPVVFDGTGREFGQGSAIIDGSEFLTGWQCSGEICHTILPDKLPEEWQGDVFALNLYTENRRMTLAQGPEPASDYFVPYQLEDLVAVEGHQFDTTWVEDFDVLSEIFGEGNIGRAHVVIWANDNRIVLAPIESYDARRGRIVFEDNRARYFPNNSRTYYAIVNHQNVLSQPGEFVYDPETREVWVIPFPNTDVNTITYSLRPVGIDVQADHVVVQGFIAQKFVGARHQWHDGVGIRVYANGPLKVSERRGVLVQGNEVRFNSSRESYGAIYTRATRDLRILNNYVHHNFPNRGIQATEGFGTEISGNHVSGGGHTGITFFRTENSIIAYNTVDAVTAVHANGISNYLSSHGNLILGNRVENGNIALTTKHSRNVTIAHNILTTHDANEGVNFAVADWGDKDEDGRYPRNLRYYNNIILNYGGGQGLRVHDDSILGLEVKNNILSCLSASGGRFAYNKYISTWCNQHDLDKGSGEERAELRDLFRNPEAGDYRPRAAEVLRPAAQLFVPYQYDIDGERLGEPTIGPYTDR</sequence>
<dbReference type="InterPro" id="IPR012334">
    <property type="entry name" value="Pectin_lyas_fold"/>
</dbReference>
<reference evidence="5" key="1">
    <citation type="submission" date="2017-05" db="EMBL/GenBank/DDBJ databases">
        <authorList>
            <person name="Sharma S."/>
            <person name="Sidhu C."/>
            <person name="Pinnaka A.K."/>
        </authorList>
    </citation>
    <scope>NUCLEOTIDE SEQUENCE [LARGE SCALE GENOMIC DNA]</scope>
    <source>
        <strain evidence="5">AK93</strain>
    </source>
</reference>
<feature type="region of interest" description="Disordered" evidence="1">
    <location>
        <begin position="71"/>
        <end position="97"/>
    </location>
</feature>
<evidence type="ECO:0000259" key="3">
    <source>
        <dbReference type="Pfam" id="PF13229"/>
    </source>
</evidence>
<dbReference type="AlphaFoldDB" id="A0A3E0WY78"/>
<dbReference type="InterPro" id="IPR006626">
    <property type="entry name" value="PbH1"/>
</dbReference>
<dbReference type="SMART" id="SM00710">
    <property type="entry name" value="PbH1"/>
    <property type="match status" value="8"/>
</dbReference>